<comment type="caution">
    <text evidence="4">The sequence shown here is derived from an EMBL/GenBank/DDBJ whole genome shotgun (WGS) entry which is preliminary data.</text>
</comment>
<evidence type="ECO:0000259" key="3">
    <source>
        <dbReference type="Pfam" id="PF02230"/>
    </source>
</evidence>
<dbReference type="SUPFAM" id="SSF53474">
    <property type="entry name" value="alpha/beta-Hydrolases"/>
    <property type="match status" value="1"/>
</dbReference>
<organism evidence="4">
    <name type="scientific">Oscillatoriales cyanobacterium SpSt-402</name>
    <dbReference type="NCBI Taxonomy" id="2282168"/>
    <lineage>
        <taxon>Bacteria</taxon>
        <taxon>Bacillati</taxon>
        <taxon>Cyanobacteriota</taxon>
        <taxon>Cyanophyceae</taxon>
        <taxon>Oscillatoriophycideae</taxon>
        <taxon>Oscillatoriales</taxon>
    </lineage>
</organism>
<dbReference type="PANTHER" id="PTHR10655:SF17">
    <property type="entry name" value="LYSOPHOSPHOLIPASE-LIKE PROTEIN 1"/>
    <property type="match status" value="1"/>
</dbReference>
<dbReference type="InterPro" id="IPR003140">
    <property type="entry name" value="PLipase/COase/thioEstase"/>
</dbReference>
<dbReference type="EMBL" id="DSRD01000357">
    <property type="protein sequence ID" value="HGW93722.1"/>
    <property type="molecule type" value="Genomic_DNA"/>
</dbReference>
<name>A0A832H3H6_9CYAN</name>
<dbReference type="AlphaFoldDB" id="A0A832H3H6"/>
<dbReference type="InterPro" id="IPR050565">
    <property type="entry name" value="LYPA1-2/EST-like"/>
</dbReference>
<evidence type="ECO:0000313" key="4">
    <source>
        <dbReference type="EMBL" id="HGW93722.1"/>
    </source>
</evidence>
<proteinExistence type="inferred from homology"/>
<evidence type="ECO:0000256" key="2">
    <source>
        <dbReference type="ARBA" id="ARBA00022801"/>
    </source>
</evidence>
<reference evidence="4" key="1">
    <citation type="journal article" date="2020" name="mSystems">
        <title>Genome- and Community-Level Interaction Insights into Carbon Utilization and Element Cycling Functions of Hydrothermarchaeota in Hydrothermal Sediment.</title>
        <authorList>
            <person name="Zhou Z."/>
            <person name="Liu Y."/>
            <person name="Xu W."/>
            <person name="Pan J."/>
            <person name="Luo Z.H."/>
            <person name="Li M."/>
        </authorList>
    </citation>
    <scope>NUCLEOTIDE SEQUENCE [LARGE SCALE GENOMIC DNA]</scope>
    <source>
        <strain evidence="4">SpSt-402</strain>
    </source>
</reference>
<sequence length="215" mass="23516">MSLQAITVPPAHHPPKGLIILLHGWGANCEDLPPLAKFMDLADYQLVFPDAPFPHPYNPVGKMWYAFPESYSFLGTPEFGDRPDLSTSRQELLDFIVDQAKQAGVSLSQTILGGFSQGGAMTLDVGLRLPVAGLMILSGYLHAPLQPQQPNLAPILIIHGRQDAVVPLHSAHQVRDSLQALGAPLHYQEYDMGHEIQPVVLSQIQTFVKEILTSS</sequence>
<gene>
    <name evidence="4" type="ORF">ENR47_05495</name>
</gene>
<protein>
    <submittedName>
        <fullName evidence="4">Alpha/beta hydrolase</fullName>
    </submittedName>
</protein>
<feature type="domain" description="Phospholipase/carboxylesterase/thioesterase" evidence="3">
    <location>
        <begin position="8"/>
        <end position="210"/>
    </location>
</feature>
<evidence type="ECO:0000256" key="1">
    <source>
        <dbReference type="ARBA" id="ARBA00006499"/>
    </source>
</evidence>
<dbReference type="Gene3D" id="3.40.50.1820">
    <property type="entry name" value="alpha/beta hydrolase"/>
    <property type="match status" value="1"/>
</dbReference>
<dbReference type="InterPro" id="IPR029058">
    <property type="entry name" value="AB_hydrolase_fold"/>
</dbReference>
<dbReference type="GO" id="GO:0016787">
    <property type="term" value="F:hydrolase activity"/>
    <property type="evidence" value="ECO:0007669"/>
    <property type="project" value="UniProtKB-KW"/>
</dbReference>
<keyword evidence="2 4" id="KW-0378">Hydrolase</keyword>
<dbReference type="PANTHER" id="PTHR10655">
    <property type="entry name" value="LYSOPHOSPHOLIPASE-RELATED"/>
    <property type="match status" value="1"/>
</dbReference>
<accession>A0A832H3H6</accession>
<dbReference type="Pfam" id="PF02230">
    <property type="entry name" value="Abhydrolase_2"/>
    <property type="match status" value="1"/>
</dbReference>
<comment type="similarity">
    <text evidence="1">Belongs to the AB hydrolase superfamily. AB hydrolase 2 family.</text>
</comment>